<reference evidence="3" key="1">
    <citation type="submission" date="2019-11" db="EMBL/GenBank/DDBJ databases">
        <title>Genome sequence of Heliorestis convoluta strain HH, an alkaliphilic and minimalistic phototrophic bacterium from a soda lake in Egypt.</title>
        <authorList>
            <person name="Dewey E.D."/>
            <person name="Stokes L.M."/>
            <person name="Burchell B.M."/>
            <person name="Shaffer K.N."/>
            <person name="Huntington A.M."/>
            <person name="Baker J.M."/>
            <person name="Nadendla S."/>
            <person name="Giglio M.G."/>
            <person name="Touchman J.W."/>
            <person name="Blankenship R.E."/>
            <person name="Madigan M.T."/>
            <person name="Sattley W.M."/>
        </authorList>
    </citation>
    <scope>NUCLEOTIDE SEQUENCE [LARGE SCALE GENOMIC DNA]</scope>
    <source>
        <strain evidence="3">HH</strain>
    </source>
</reference>
<dbReference type="NCBIfam" id="TIGR00277">
    <property type="entry name" value="HDIG"/>
    <property type="match status" value="1"/>
</dbReference>
<accession>A0A5Q2MYA9</accession>
<dbReference type="Pfam" id="PF13487">
    <property type="entry name" value="HD_5"/>
    <property type="match status" value="1"/>
</dbReference>
<dbReference type="SMART" id="SM00471">
    <property type="entry name" value="HDc"/>
    <property type="match status" value="1"/>
</dbReference>
<feature type="domain" description="HD-GYP" evidence="1">
    <location>
        <begin position="109"/>
        <end position="303"/>
    </location>
</feature>
<dbReference type="KEGG" id="hcv:FTV88_1470"/>
<dbReference type="EMBL" id="CP045875">
    <property type="protein sequence ID" value="QGG47617.1"/>
    <property type="molecule type" value="Genomic_DNA"/>
</dbReference>
<protein>
    <submittedName>
        <fullName evidence="2">HD-GYP domain-containing protein</fullName>
    </submittedName>
</protein>
<dbReference type="InterPro" id="IPR006675">
    <property type="entry name" value="HDIG_dom"/>
</dbReference>
<dbReference type="Proteomes" id="UP000366051">
    <property type="component" value="Chromosome"/>
</dbReference>
<evidence type="ECO:0000313" key="3">
    <source>
        <dbReference type="Proteomes" id="UP000366051"/>
    </source>
</evidence>
<proteinExistence type="predicted"/>
<dbReference type="PROSITE" id="PS51832">
    <property type="entry name" value="HD_GYP"/>
    <property type="match status" value="1"/>
</dbReference>
<gene>
    <name evidence="2" type="ORF">FTV88_1470</name>
</gene>
<keyword evidence="3" id="KW-1185">Reference proteome</keyword>
<dbReference type="PANTHER" id="PTHR43155:SF2">
    <property type="entry name" value="CYCLIC DI-GMP PHOSPHODIESTERASE PA4108"/>
    <property type="match status" value="1"/>
</dbReference>
<dbReference type="CDD" id="cd00077">
    <property type="entry name" value="HDc"/>
    <property type="match status" value="1"/>
</dbReference>
<name>A0A5Q2MYA9_9FIRM</name>
<dbReference type="SUPFAM" id="SSF109604">
    <property type="entry name" value="HD-domain/PDEase-like"/>
    <property type="match status" value="1"/>
</dbReference>
<dbReference type="AlphaFoldDB" id="A0A5Q2MYA9"/>
<dbReference type="Gene3D" id="1.10.3210.10">
    <property type="entry name" value="Hypothetical protein af1432"/>
    <property type="match status" value="1"/>
</dbReference>
<dbReference type="RefSeq" id="WP_153724957.1">
    <property type="nucleotide sequence ID" value="NZ_CP045875.1"/>
</dbReference>
<dbReference type="InterPro" id="IPR003607">
    <property type="entry name" value="HD/PDEase_dom"/>
</dbReference>
<organism evidence="2 3">
    <name type="scientific">Heliorestis convoluta</name>
    <dbReference type="NCBI Taxonomy" id="356322"/>
    <lineage>
        <taxon>Bacteria</taxon>
        <taxon>Bacillati</taxon>
        <taxon>Bacillota</taxon>
        <taxon>Clostridia</taxon>
        <taxon>Eubacteriales</taxon>
        <taxon>Heliobacteriaceae</taxon>
        <taxon>Heliorestis</taxon>
    </lineage>
</organism>
<evidence type="ECO:0000259" key="1">
    <source>
        <dbReference type="PROSITE" id="PS51832"/>
    </source>
</evidence>
<evidence type="ECO:0000313" key="2">
    <source>
        <dbReference type="EMBL" id="QGG47617.1"/>
    </source>
</evidence>
<dbReference type="OrthoDB" id="9804747at2"/>
<dbReference type="InterPro" id="IPR037522">
    <property type="entry name" value="HD_GYP_dom"/>
</dbReference>
<sequence>MPKALQRIPLKMVEDGCVLALPILDEKGSVLLGKGVKLTSKYVDRLKRMGVDYICIETPGLELVSVENAISQETVQFSITDIRKTLNNVGLKKNFCLKEIEGTVESIIYDMLKNRNIMLDIQMIKHYDEYTYTHSLSVAAISLAIGIKLGMNVDTLRNLGIGAILHDVGKLEIDKEILNKPGPLTKEEYEKIKQHSKIGYDLIKTCNAVLAAHVALQHQERFNGSGYPRAVSKNDIHLFGRISAVADVYDALTSERPQRPAWSSLEAYEYVVQGSGKQFDPRIIKLFQDSVTLYSNGMIVKLSTGENAIVVSQNDALPNRPVVFTLKNGAVNKKLDLKEIENSHIVIAR</sequence>
<dbReference type="PANTHER" id="PTHR43155">
    <property type="entry name" value="CYCLIC DI-GMP PHOSPHODIESTERASE PA4108-RELATED"/>
    <property type="match status" value="1"/>
</dbReference>